<evidence type="ECO:0000313" key="2">
    <source>
        <dbReference type="EMBL" id="MFC4245562.1"/>
    </source>
</evidence>
<protein>
    <recommendedName>
        <fullName evidence="4">Major facilitator superfamily (MFS) profile domain-containing protein</fullName>
    </recommendedName>
</protein>
<dbReference type="Proteomes" id="UP001595821">
    <property type="component" value="Unassembled WGS sequence"/>
</dbReference>
<evidence type="ECO:0000256" key="1">
    <source>
        <dbReference type="SAM" id="Phobius"/>
    </source>
</evidence>
<dbReference type="AlphaFoldDB" id="A0ABD5NU92"/>
<dbReference type="EMBL" id="JBHSDJ010000002">
    <property type="protein sequence ID" value="MFC4245562.1"/>
    <property type="molecule type" value="Genomic_DNA"/>
</dbReference>
<name>A0ABD5NU92_9EURY</name>
<dbReference type="GeneID" id="71852375"/>
<reference evidence="2 3" key="1">
    <citation type="journal article" date="2014" name="Int. J. Syst. Evol. Microbiol.">
        <title>Complete genome sequence of Corynebacterium casei LMG S-19264T (=DSM 44701T), isolated from a smear-ripened cheese.</title>
        <authorList>
            <consortium name="US DOE Joint Genome Institute (JGI-PGF)"/>
            <person name="Walter F."/>
            <person name="Albersmeier A."/>
            <person name="Kalinowski J."/>
            <person name="Ruckert C."/>
        </authorList>
    </citation>
    <scope>NUCLEOTIDE SEQUENCE [LARGE SCALE GENOMIC DNA]</scope>
    <source>
        <strain evidence="2 3">IBRC-M 10912</strain>
    </source>
</reference>
<sequence length="65" mass="6490">MGSKPGDGPVEDLGRLKAGFVLLVGLSGGMIAVQGGASLLVVVLSIVGGLLAGGALLWYLLWVVQ</sequence>
<proteinExistence type="predicted"/>
<feature type="transmembrane region" description="Helical" evidence="1">
    <location>
        <begin position="40"/>
        <end position="61"/>
    </location>
</feature>
<gene>
    <name evidence="2" type="ORF">ACFOZ7_00845</name>
</gene>
<evidence type="ECO:0008006" key="4">
    <source>
        <dbReference type="Google" id="ProtNLM"/>
    </source>
</evidence>
<keyword evidence="1" id="KW-0812">Transmembrane</keyword>
<organism evidence="2 3">
    <name type="scientific">Natribaculum luteum</name>
    <dbReference type="NCBI Taxonomy" id="1586232"/>
    <lineage>
        <taxon>Archaea</taxon>
        <taxon>Methanobacteriati</taxon>
        <taxon>Methanobacteriota</taxon>
        <taxon>Stenosarchaea group</taxon>
        <taxon>Halobacteria</taxon>
        <taxon>Halobacteriales</taxon>
        <taxon>Natrialbaceae</taxon>
        <taxon>Natribaculum</taxon>
    </lineage>
</organism>
<comment type="caution">
    <text evidence="2">The sequence shown here is derived from an EMBL/GenBank/DDBJ whole genome shotgun (WGS) entry which is preliminary data.</text>
</comment>
<accession>A0ABD5NU92</accession>
<evidence type="ECO:0000313" key="3">
    <source>
        <dbReference type="Proteomes" id="UP001595821"/>
    </source>
</evidence>
<keyword evidence="1" id="KW-0472">Membrane</keyword>
<feature type="transmembrane region" description="Helical" evidence="1">
    <location>
        <begin position="16"/>
        <end position="33"/>
    </location>
</feature>
<dbReference type="RefSeq" id="WP_246971415.1">
    <property type="nucleotide sequence ID" value="NZ_CP095397.1"/>
</dbReference>
<keyword evidence="1" id="KW-1133">Transmembrane helix</keyword>